<name>A0AAX2A584_9BACL</name>
<evidence type="ECO:0000313" key="2">
    <source>
        <dbReference type="EMBL" id="RWU14796.1"/>
    </source>
</evidence>
<dbReference type="Proteomes" id="UP000286434">
    <property type="component" value="Unassembled WGS sequence"/>
</dbReference>
<dbReference type="SUPFAM" id="SSF53187">
    <property type="entry name" value="Zn-dependent exopeptidases"/>
    <property type="match status" value="1"/>
</dbReference>
<comment type="caution">
    <text evidence="2">The sequence shown here is derived from an EMBL/GenBank/DDBJ whole genome shotgun (WGS) entry which is preliminary data.</text>
</comment>
<evidence type="ECO:0000313" key="3">
    <source>
        <dbReference type="Proteomes" id="UP000286434"/>
    </source>
</evidence>
<dbReference type="InterPro" id="IPR010897">
    <property type="entry name" value="Spore_II_P"/>
</dbReference>
<feature type="region of interest" description="Disordered" evidence="1">
    <location>
        <begin position="148"/>
        <end position="167"/>
    </location>
</feature>
<protein>
    <submittedName>
        <fullName evidence="2">Stage II sporulation protein P</fullName>
    </submittedName>
</protein>
<gene>
    <name evidence="2" type="ORF">EA138_04340</name>
</gene>
<dbReference type="Pfam" id="PF07454">
    <property type="entry name" value="SpoIIP"/>
    <property type="match status" value="1"/>
</dbReference>
<proteinExistence type="predicted"/>
<sequence length="389" mass="43846">MMNMMVTVHGTSIKKWLVFILFTFMGTLTVVATMTATSTYRLSSSSVHEVANHFSTESLVHLLSFENVYFSQTLPKDKQQLPYSQYFFQMTTSVNLNDPRSLLGRELPGFSLYDSEIILAGEGTDFTNIPYESPPPLEVLLAEREAAQEQFQEEETPPAPAPSQTTGGKKVAYIYHTHTQESYLPALKGVTNPNFAHHPTVNVTKVGKKLGEELEKRGIGTVVDTTDFIGKLLKNNMEYYQAYDMSRKTVVEAMANNRDVQYLIDIHRDSRRRNDTTVTINGVHYARVSFIIGGENAKYKKNLQLVTKLHELLEKKYPGLSRGTFEKKGVGTNGKFNQDLSENAILIEFGGVDNTFQELYRTAAAVADVFSEYYWQAEKVNATQPAEKK</sequence>
<accession>A0AAX2A584</accession>
<reference evidence="2 3" key="1">
    <citation type="submission" date="2019-01" db="EMBL/GenBank/DDBJ databases">
        <title>Anoxybacillus flavithermus in powdered infant formula.</title>
        <authorList>
            <person name="Rhee M.S."/>
            <person name="Choi I.-G."/>
            <person name="Cho T.J."/>
            <person name="Park B."/>
        </authorList>
    </citation>
    <scope>NUCLEOTIDE SEQUENCE [LARGE SCALE GENOMIC DNA]</scope>
    <source>
        <strain evidence="2 3">FHS-PPAM212</strain>
    </source>
</reference>
<evidence type="ECO:0000256" key="1">
    <source>
        <dbReference type="SAM" id="MobiDB-lite"/>
    </source>
</evidence>
<dbReference type="NCBIfam" id="TIGR02867">
    <property type="entry name" value="spore_II_P"/>
    <property type="match status" value="1"/>
</dbReference>
<organism evidence="2 3">
    <name type="scientific">Anoxybacillus flavithermus</name>
    <dbReference type="NCBI Taxonomy" id="33934"/>
    <lineage>
        <taxon>Bacteria</taxon>
        <taxon>Bacillati</taxon>
        <taxon>Bacillota</taxon>
        <taxon>Bacilli</taxon>
        <taxon>Bacillales</taxon>
        <taxon>Anoxybacillaceae</taxon>
        <taxon>Anoxybacillus</taxon>
    </lineage>
</organism>
<dbReference type="EMBL" id="SBBW01000010">
    <property type="protein sequence ID" value="RWU14796.1"/>
    <property type="molecule type" value="Genomic_DNA"/>
</dbReference>
<dbReference type="AlphaFoldDB" id="A0AAX2A584"/>